<evidence type="ECO:0000256" key="2">
    <source>
        <dbReference type="SAM" id="SignalP"/>
    </source>
</evidence>
<dbReference type="Proteomes" id="UP001215280">
    <property type="component" value="Unassembled WGS sequence"/>
</dbReference>
<dbReference type="InterPro" id="IPR036188">
    <property type="entry name" value="FAD/NAD-bd_sf"/>
</dbReference>
<dbReference type="EMBL" id="JARJLG010000010">
    <property type="protein sequence ID" value="KAJ7777547.1"/>
    <property type="molecule type" value="Genomic_DNA"/>
</dbReference>
<evidence type="ECO:0000313" key="3">
    <source>
        <dbReference type="EMBL" id="KAJ7777547.1"/>
    </source>
</evidence>
<dbReference type="SUPFAM" id="SSF51905">
    <property type="entry name" value="FAD/NAD(P)-binding domain"/>
    <property type="match status" value="1"/>
</dbReference>
<accession>A0AAD7K3N9</accession>
<comment type="similarity">
    <text evidence="1">Belongs to the GMC oxidoreductase family.</text>
</comment>
<evidence type="ECO:0000256" key="1">
    <source>
        <dbReference type="ARBA" id="ARBA00010790"/>
    </source>
</evidence>
<dbReference type="PANTHER" id="PTHR11552">
    <property type="entry name" value="GLUCOSE-METHANOL-CHOLINE GMC OXIDOREDUCTASE"/>
    <property type="match status" value="1"/>
</dbReference>
<dbReference type="GO" id="GO:0050660">
    <property type="term" value="F:flavin adenine dinucleotide binding"/>
    <property type="evidence" value="ECO:0007669"/>
    <property type="project" value="InterPro"/>
</dbReference>
<evidence type="ECO:0008006" key="5">
    <source>
        <dbReference type="Google" id="ProtNLM"/>
    </source>
</evidence>
<feature type="chain" id="PRO_5042160493" description="Glucose-methanol-choline oxidoreductase N-terminal domain-containing protein" evidence="2">
    <location>
        <begin position="19"/>
        <end position="140"/>
    </location>
</feature>
<organism evidence="3 4">
    <name type="scientific">Mycena maculata</name>
    <dbReference type="NCBI Taxonomy" id="230809"/>
    <lineage>
        <taxon>Eukaryota</taxon>
        <taxon>Fungi</taxon>
        <taxon>Dikarya</taxon>
        <taxon>Basidiomycota</taxon>
        <taxon>Agaricomycotina</taxon>
        <taxon>Agaricomycetes</taxon>
        <taxon>Agaricomycetidae</taxon>
        <taxon>Agaricales</taxon>
        <taxon>Marasmiineae</taxon>
        <taxon>Mycenaceae</taxon>
        <taxon>Mycena</taxon>
    </lineage>
</organism>
<protein>
    <recommendedName>
        <fullName evidence="5">Glucose-methanol-choline oxidoreductase N-terminal domain-containing protein</fullName>
    </recommendedName>
</protein>
<keyword evidence="2" id="KW-0732">Signal</keyword>
<dbReference type="Gene3D" id="3.30.560.10">
    <property type="entry name" value="Glucose Oxidase, domain 3"/>
    <property type="match status" value="1"/>
</dbReference>
<comment type="caution">
    <text evidence="3">The sequence shown here is derived from an EMBL/GenBank/DDBJ whole genome shotgun (WGS) entry which is preliminary data.</text>
</comment>
<dbReference type="InterPro" id="IPR012132">
    <property type="entry name" value="GMC_OxRdtase"/>
</dbReference>
<name>A0AAD7K3N9_9AGAR</name>
<dbReference type="GO" id="GO:0016491">
    <property type="term" value="F:oxidoreductase activity"/>
    <property type="evidence" value="ECO:0007669"/>
    <property type="project" value="TreeGrafter"/>
</dbReference>
<dbReference type="Gene3D" id="3.50.50.60">
    <property type="entry name" value="FAD/NAD(P)-binding domain"/>
    <property type="match status" value="1"/>
</dbReference>
<sequence length="140" mass="15369">MQLAWTLLLAWVVRRSSPKIYEDVSDLPGLGYDFVIVGGGAAGNVVANRLTETQNFSVLVLEAGVSNKGVIDSVVSFFVEDLLSGPNIYDWNYTSTPQIGLNNRTMPYPRARILGGCTAHDGMVYMLLAVRRTTSIIMRL</sequence>
<gene>
    <name evidence="3" type="ORF">DFH07DRAFT_10535</name>
</gene>
<dbReference type="PANTHER" id="PTHR11552:SF147">
    <property type="entry name" value="CHOLINE DEHYDROGENASE, MITOCHONDRIAL"/>
    <property type="match status" value="1"/>
</dbReference>
<keyword evidence="4" id="KW-1185">Reference proteome</keyword>
<proteinExistence type="inferred from homology"/>
<feature type="signal peptide" evidence="2">
    <location>
        <begin position="1"/>
        <end position="18"/>
    </location>
</feature>
<evidence type="ECO:0000313" key="4">
    <source>
        <dbReference type="Proteomes" id="UP001215280"/>
    </source>
</evidence>
<reference evidence="3" key="1">
    <citation type="submission" date="2023-03" db="EMBL/GenBank/DDBJ databases">
        <title>Massive genome expansion in bonnet fungi (Mycena s.s.) driven by repeated elements and novel gene families across ecological guilds.</title>
        <authorList>
            <consortium name="Lawrence Berkeley National Laboratory"/>
            <person name="Harder C.B."/>
            <person name="Miyauchi S."/>
            <person name="Viragh M."/>
            <person name="Kuo A."/>
            <person name="Thoen E."/>
            <person name="Andreopoulos B."/>
            <person name="Lu D."/>
            <person name="Skrede I."/>
            <person name="Drula E."/>
            <person name="Henrissat B."/>
            <person name="Morin E."/>
            <person name="Kohler A."/>
            <person name="Barry K."/>
            <person name="LaButti K."/>
            <person name="Morin E."/>
            <person name="Salamov A."/>
            <person name="Lipzen A."/>
            <person name="Mereny Z."/>
            <person name="Hegedus B."/>
            <person name="Baldrian P."/>
            <person name="Stursova M."/>
            <person name="Weitz H."/>
            <person name="Taylor A."/>
            <person name="Grigoriev I.V."/>
            <person name="Nagy L.G."/>
            <person name="Martin F."/>
            <person name="Kauserud H."/>
        </authorList>
    </citation>
    <scope>NUCLEOTIDE SEQUENCE</scope>
    <source>
        <strain evidence="3">CBHHK188m</strain>
    </source>
</reference>
<dbReference type="Pfam" id="PF13450">
    <property type="entry name" value="NAD_binding_8"/>
    <property type="match status" value="1"/>
</dbReference>
<dbReference type="AlphaFoldDB" id="A0AAD7K3N9"/>